<dbReference type="InterPro" id="IPR013094">
    <property type="entry name" value="AB_hydrolase_3"/>
</dbReference>
<dbReference type="AlphaFoldDB" id="A0A6G1DN49"/>
<name>A0A6G1DN49_9ORYZ</name>
<comment type="caution">
    <text evidence="2">The sequence shown here is derived from an EMBL/GenBank/DDBJ whole genome shotgun (WGS) entry which is preliminary data.</text>
</comment>
<dbReference type="Gene3D" id="3.40.50.1820">
    <property type="entry name" value="alpha/beta hydrolase"/>
    <property type="match status" value="1"/>
</dbReference>
<dbReference type="InterPro" id="IPR029058">
    <property type="entry name" value="AB_hydrolase_fold"/>
</dbReference>
<dbReference type="InterPro" id="IPR050466">
    <property type="entry name" value="Carboxylest/Gibb_receptor"/>
</dbReference>
<gene>
    <name evidence="2" type="ORF">E2562_025335</name>
</gene>
<dbReference type="Proteomes" id="UP000479710">
    <property type="component" value="Unassembled WGS sequence"/>
</dbReference>
<evidence type="ECO:0000313" key="2">
    <source>
        <dbReference type="EMBL" id="KAF0913920.1"/>
    </source>
</evidence>
<dbReference type="GO" id="GO:0016787">
    <property type="term" value="F:hydrolase activity"/>
    <property type="evidence" value="ECO:0007669"/>
    <property type="project" value="InterPro"/>
</dbReference>
<dbReference type="OrthoDB" id="408631at2759"/>
<sequence>MYHRYLNSVVSKAGALAVSVNYRLAPEHPLPAAYDDSWAALGWTASAADPWLSEHGDIGRIFLAGDSGGANGVHNIGIMAGAGPSSLPPGAIVEGAIILHPMFGGKKPIDGEYTETRELIEKLWFLICPDTEEAGLDDPRLNPMADGAPSLQKLGCRKLLVCSSEKDISCSSCSLQRYIKLDQFLALFSWIVEL</sequence>
<dbReference type="PANTHER" id="PTHR23024:SF472">
    <property type="entry name" value="OS09G0461700 PROTEIN"/>
    <property type="match status" value="1"/>
</dbReference>
<reference evidence="2 3" key="1">
    <citation type="submission" date="2019-11" db="EMBL/GenBank/DDBJ databases">
        <title>Whole genome sequence of Oryza granulata.</title>
        <authorList>
            <person name="Li W."/>
        </authorList>
    </citation>
    <scope>NUCLEOTIDE SEQUENCE [LARGE SCALE GENOMIC DNA]</scope>
    <source>
        <strain evidence="3">cv. Menghai</strain>
        <tissue evidence="2">Leaf</tissue>
    </source>
</reference>
<protein>
    <recommendedName>
        <fullName evidence="1">Alpha/beta hydrolase fold-3 domain-containing protein</fullName>
    </recommendedName>
</protein>
<accession>A0A6G1DN49</accession>
<proteinExistence type="predicted"/>
<dbReference type="EMBL" id="SPHZ02000006">
    <property type="protein sequence ID" value="KAF0913920.1"/>
    <property type="molecule type" value="Genomic_DNA"/>
</dbReference>
<dbReference type="PANTHER" id="PTHR23024">
    <property type="entry name" value="ARYLACETAMIDE DEACETYLASE"/>
    <property type="match status" value="1"/>
</dbReference>
<organism evidence="2 3">
    <name type="scientific">Oryza meyeriana var. granulata</name>
    <dbReference type="NCBI Taxonomy" id="110450"/>
    <lineage>
        <taxon>Eukaryota</taxon>
        <taxon>Viridiplantae</taxon>
        <taxon>Streptophyta</taxon>
        <taxon>Embryophyta</taxon>
        <taxon>Tracheophyta</taxon>
        <taxon>Spermatophyta</taxon>
        <taxon>Magnoliopsida</taxon>
        <taxon>Liliopsida</taxon>
        <taxon>Poales</taxon>
        <taxon>Poaceae</taxon>
        <taxon>BOP clade</taxon>
        <taxon>Oryzoideae</taxon>
        <taxon>Oryzeae</taxon>
        <taxon>Oryzinae</taxon>
        <taxon>Oryza</taxon>
        <taxon>Oryza meyeriana</taxon>
    </lineage>
</organism>
<dbReference type="Pfam" id="PF07859">
    <property type="entry name" value="Abhydrolase_3"/>
    <property type="match status" value="1"/>
</dbReference>
<evidence type="ECO:0000259" key="1">
    <source>
        <dbReference type="Pfam" id="PF07859"/>
    </source>
</evidence>
<keyword evidence="3" id="KW-1185">Reference proteome</keyword>
<dbReference type="SUPFAM" id="SSF53474">
    <property type="entry name" value="alpha/beta-Hydrolases"/>
    <property type="match status" value="1"/>
</dbReference>
<evidence type="ECO:0000313" key="3">
    <source>
        <dbReference type="Proteomes" id="UP000479710"/>
    </source>
</evidence>
<feature type="domain" description="Alpha/beta hydrolase fold-3" evidence="1">
    <location>
        <begin position="2"/>
        <end position="168"/>
    </location>
</feature>